<gene>
    <name evidence="1" type="primary">dptF</name>
    <name evidence="1" type="ORF">NJF43_00675</name>
</gene>
<dbReference type="EMBL" id="JAMYBS010000001">
    <property type="protein sequence ID" value="MCO7543268.1"/>
    <property type="molecule type" value="Genomic_DNA"/>
</dbReference>
<comment type="caution">
    <text evidence="1">The sequence shown here is derived from an EMBL/GenBank/DDBJ whole genome shotgun (WGS) entry which is preliminary data.</text>
</comment>
<dbReference type="InterPro" id="IPR017647">
    <property type="entry name" value="Dnd_assoc_3"/>
</dbReference>
<dbReference type="NCBIfam" id="TIGR03238">
    <property type="entry name" value="dnd_assoc_3"/>
    <property type="match status" value="1"/>
</dbReference>
<reference evidence="1" key="1">
    <citation type="submission" date="2022-06" db="EMBL/GenBank/DDBJ databases">
        <title>Detection of beta-lactamases in bacteria of animal origin.</title>
        <authorList>
            <person name="Mlynarcik P."/>
            <person name="Zdarska V."/>
            <person name="Chudobova H."/>
            <person name="Prochazkova P."/>
            <person name="Hricova K."/>
            <person name="Mezerova K."/>
            <person name="Bardon J."/>
            <person name="Dolejska M."/>
            <person name="Sukkar I."/>
            <person name="Kolar M."/>
        </authorList>
    </citation>
    <scope>NUCLEOTIDE SEQUENCE</scope>
    <source>
        <strain evidence="1">S 300-3</strain>
    </source>
</reference>
<dbReference type="AlphaFoldDB" id="A0AA42BEK7"/>
<dbReference type="Proteomes" id="UP001165292">
    <property type="component" value="Unassembled WGS sequence"/>
</dbReference>
<protein>
    <submittedName>
        <fullName evidence="1">DNA phosphorothioation-dependent restriction protein DptF</fullName>
    </submittedName>
</protein>
<sequence length="536" mass="60778">MSGQIALRDALSVLAKSSRYAVEVERGTDSVLQEYKEYLYVQSPVEEAFVQRLANLEPGEMVFLCGSSGDGKSAIMARHHDDYARRIRFHLDATHSFSPTENAVEALNRLFRDVKLTGEPLAVGINIGMLANYAQEGAEEHNDIKLSFQAFLQSDLPRADHHFISFSEHPKFLLAEDGGRSEFAAALLERLTSTSACNPFFRLLQEVVQEDDPYLHVNFRLLGDSGVQRVVIDTLLKARLFNDQFITARALLDFFHHLLTDRSYLFDNLFSPGDNELVQRISAFDPASQRHRELDDFSLRLGLGLSDADFEKYVQCLKEYGIAGLDSPTSYIRLFFLLQRSELGNNYHHWFASCFKNISLCQYARFWSLHKEIAATESIGASSANTLRKGFYKDTFVEALTRYVNRNARSLRKRHLLIGRRGAFDLAAHIEIHPDFARASQGASQDINYFNAFFTANGKEMPPVKISAGLLELMMRINSGYRPSKHDKSVIVILEEIVESIIEQALKSQSLYVYNNEHCIKFKKLEDGSIEVQGES</sequence>
<evidence type="ECO:0000313" key="1">
    <source>
        <dbReference type="EMBL" id="MCO7543268.1"/>
    </source>
</evidence>
<accession>A0AA42BEK7</accession>
<name>A0AA42BEK7_9GAMM</name>
<evidence type="ECO:0000313" key="2">
    <source>
        <dbReference type="Proteomes" id="UP001165292"/>
    </source>
</evidence>
<organism evidence="1 2">
    <name type="scientific">Stutzerimonas nitrititolerans</name>
    <dbReference type="NCBI Taxonomy" id="2482751"/>
    <lineage>
        <taxon>Bacteria</taxon>
        <taxon>Pseudomonadati</taxon>
        <taxon>Pseudomonadota</taxon>
        <taxon>Gammaproteobacteria</taxon>
        <taxon>Pseudomonadales</taxon>
        <taxon>Pseudomonadaceae</taxon>
        <taxon>Stutzerimonas</taxon>
    </lineage>
</organism>
<proteinExistence type="predicted"/>
<dbReference type="RefSeq" id="WP_253162045.1">
    <property type="nucleotide sequence ID" value="NZ_JAMYBS010000001.1"/>
</dbReference>